<organism evidence="1 2">
    <name type="scientific">Schaedlerella arabinosiphila</name>
    <dbReference type="NCBI Taxonomy" id="2044587"/>
    <lineage>
        <taxon>Bacteria</taxon>
        <taxon>Bacillati</taxon>
        <taxon>Bacillota</taxon>
        <taxon>Clostridia</taxon>
        <taxon>Lachnospirales</taxon>
        <taxon>Lachnospiraceae</taxon>
        <taxon>Schaedlerella</taxon>
    </lineage>
</organism>
<reference evidence="1" key="1">
    <citation type="submission" date="2018-10" db="EMBL/GenBank/DDBJ databases">
        <title>Schaedlerella arabinophila gen. nov. sp. nov., isolated from the mouse intestinal tract and comparative analysis with the genome of the closely related altered Schaedler flora strain ASF502.</title>
        <authorList>
            <person name="Miyake S."/>
            <person name="Soh M."/>
            <person name="Seedorf H."/>
        </authorList>
    </citation>
    <scope>NUCLEOTIDE SEQUENCE [LARGE SCALE GENOMIC DNA]</scope>
    <source>
        <strain evidence="1">DSM 106076</strain>
    </source>
</reference>
<proteinExistence type="predicted"/>
<dbReference type="EMBL" id="RHJS01000002">
    <property type="protein sequence ID" value="RRK32039.1"/>
    <property type="molecule type" value="Genomic_DNA"/>
</dbReference>
<dbReference type="Proteomes" id="UP000274920">
    <property type="component" value="Unassembled WGS sequence"/>
</dbReference>
<evidence type="ECO:0000313" key="1">
    <source>
        <dbReference type="EMBL" id="RRK32039.1"/>
    </source>
</evidence>
<dbReference type="AlphaFoldDB" id="A0A3R8JNR3"/>
<name>A0A3R8JNR3_9FIRM</name>
<dbReference type="RefSeq" id="WP_125127583.1">
    <property type="nucleotide sequence ID" value="NZ_RHJS01000002.1"/>
</dbReference>
<evidence type="ECO:0000313" key="2">
    <source>
        <dbReference type="Proteomes" id="UP000274920"/>
    </source>
</evidence>
<sequence>MTSKNFRNTEFGWWLFENKAYEYYATQLEKQMKLFDTLYDKNKAYISFSGYKIMVFEVRSGSIFLIIDEENNGGNSFVQKKLIHEYCEMFNLYKNDYKLTQYNIFLLHRYIEKVCEKIKYGFERYTHLFNKHKLMNTNLGFLKIGIHNSFSVAELNKLIDAYNRLYSIIYCICQYGYEEVSQMNIDETEKSQSMILESINIGSSGFFISVASQVVAAAIVALGKALISNDQNTYNSHKQELKDIAYKESREVGERVDELIQHWDNLERLRENHRVPTHIIDQRISQIADEIAELQGTQHIDLLI</sequence>
<keyword evidence="2" id="KW-1185">Reference proteome</keyword>
<comment type="caution">
    <text evidence="1">The sequence shown here is derived from an EMBL/GenBank/DDBJ whole genome shotgun (WGS) entry which is preliminary data.</text>
</comment>
<protein>
    <submittedName>
        <fullName evidence="1">Uncharacterized protein</fullName>
    </submittedName>
</protein>
<accession>A0A3R8JNR3</accession>
<gene>
    <name evidence="1" type="ORF">EBB54_12150</name>
</gene>